<keyword evidence="2" id="KW-1185">Reference proteome</keyword>
<accession>A0A6A4GB82</accession>
<sequence>MKYCPCVVWQRSGSLESVVNRKGSTVATHQYRRSQLRLLQLRIFDVTQEGEFLVEINNKRDPYWLAQTL</sequence>
<evidence type="ECO:0000313" key="2">
    <source>
        <dbReference type="Proteomes" id="UP000799118"/>
    </source>
</evidence>
<proteinExistence type="predicted"/>
<dbReference type="Proteomes" id="UP000799118">
    <property type="component" value="Unassembled WGS sequence"/>
</dbReference>
<name>A0A6A4GB82_9AGAR</name>
<dbReference type="EMBL" id="ML771040">
    <property type="protein sequence ID" value="KAE9382745.1"/>
    <property type="molecule type" value="Genomic_DNA"/>
</dbReference>
<protein>
    <submittedName>
        <fullName evidence="1">Uncharacterized protein</fullName>
    </submittedName>
</protein>
<organism evidence="1 2">
    <name type="scientific">Gymnopus androsaceus JB14</name>
    <dbReference type="NCBI Taxonomy" id="1447944"/>
    <lineage>
        <taxon>Eukaryota</taxon>
        <taxon>Fungi</taxon>
        <taxon>Dikarya</taxon>
        <taxon>Basidiomycota</taxon>
        <taxon>Agaricomycotina</taxon>
        <taxon>Agaricomycetes</taxon>
        <taxon>Agaricomycetidae</taxon>
        <taxon>Agaricales</taxon>
        <taxon>Marasmiineae</taxon>
        <taxon>Omphalotaceae</taxon>
        <taxon>Gymnopus</taxon>
    </lineage>
</organism>
<dbReference type="AlphaFoldDB" id="A0A6A4GB82"/>
<evidence type="ECO:0000313" key="1">
    <source>
        <dbReference type="EMBL" id="KAE9382745.1"/>
    </source>
</evidence>
<gene>
    <name evidence="1" type="ORF">BT96DRAFT_930178</name>
</gene>
<reference evidence="1" key="1">
    <citation type="journal article" date="2019" name="Environ. Microbiol.">
        <title>Fungal ecological strategies reflected in gene transcription - a case study of two litter decomposers.</title>
        <authorList>
            <person name="Barbi F."/>
            <person name="Kohler A."/>
            <person name="Barry K."/>
            <person name="Baskaran P."/>
            <person name="Daum C."/>
            <person name="Fauchery L."/>
            <person name="Ihrmark K."/>
            <person name="Kuo A."/>
            <person name="LaButti K."/>
            <person name="Lipzen A."/>
            <person name="Morin E."/>
            <person name="Grigoriev I.V."/>
            <person name="Henrissat B."/>
            <person name="Lindahl B."/>
            <person name="Martin F."/>
        </authorList>
    </citation>
    <scope>NUCLEOTIDE SEQUENCE</scope>
    <source>
        <strain evidence="1">JB14</strain>
    </source>
</reference>